<name>A0A5K1UVB5_ENTHI</name>
<evidence type="ECO:0000313" key="11">
    <source>
        <dbReference type="Proteomes" id="UP000078387"/>
    </source>
</evidence>
<dbReference type="NCBIfam" id="TIGR01135">
    <property type="entry name" value="glmS"/>
    <property type="match status" value="1"/>
</dbReference>
<evidence type="ECO:0000256" key="4">
    <source>
        <dbReference type="ARBA" id="ARBA00022576"/>
    </source>
</evidence>
<dbReference type="Pfam" id="PF13522">
    <property type="entry name" value="GATase_6"/>
    <property type="match status" value="1"/>
</dbReference>
<dbReference type="InterPro" id="IPR029055">
    <property type="entry name" value="Ntn_hydrolases_N"/>
</dbReference>
<dbReference type="GO" id="GO:0006487">
    <property type="term" value="P:protein N-linked glycosylation"/>
    <property type="evidence" value="ECO:0007669"/>
    <property type="project" value="TreeGrafter"/>
</dbReference>
<dbReference type="GO" id="GO:0006047">
    <property type="term" value="P:UDP-N-acetylglucosamine metabolic process"/>
    <property type="evidence" value="ECO:0007669"/>
    <property type="project" value="TreeGrafter"/>
</dbReference>
<dbReference type="GO" id="GO:0004360">
    <property type="term" value="F:glutamine-fructose-6-phosphate transaminase (isomerizing) activity"/>
    <property type="evidence" value="ECO:0007669"/>
    <property type="project" value="UniProtKB-EC"/>
</dbReference>
<dbReference type="Gene3D" id="3.60.20.10">
    <property type="entry name" value="Glutamine Phosphoribosylpyrophosphate, subunit 1, domain 1"/>
    <property type="match status" value="1"/>
</dbReference>
<protein>
    <recommendedName>
        <fullName evidence="3">Glutamine--fructose-6-phosphate aminotransferase [isomerizing]</fullName>
        <ecNumber evidence="2">2.6.1.16</ecNumber>
    </recommendedName>
</protein>
<evidence type="ECO:0000256" key="2">
    <source>
        <dbReference type="ARBA" id="ARBA00012916"/>
    </source>
</evidence>
<dbReference type="SUPFAM" id="SSF56235">
    <property type="entry name" value="N-terminal nucleophile aminohydrolases (Ntn hydrolases)"/>
    <property type="match status" value="1"/>
</dbReference>
<dbReference type="CDD" id="cd00714">
    <property type="entry name" value="GFAT"/>
    <property type="match status" value="1"/>
</dbReference>
<dbReference type="SUPFAM" id="SSF53697">
    <property type="entry name" value="SIS domain"/>
    <property type="match status" value="1"/>
</dbReference>
<evidence type="ECO:0000259" key="9">
    <source>
        <dbReference type="PROSITE" id="PS51464"/>
    </source>
</evidence>
<dbReference type="FunFam" id="3.40.50.10490:FF:000036">
    <property type="entry name" value="Glutamine-fructose-6-phosphate transaminase (Isomerizing), variant"/>
    <property type="match status" value="1"/>
</dbReference>
<dbReference type="InterPro" id="IPR001347">
    <property type="entry name" value="SIS_dom"/>
</dbReference>
<dbReference type="InterPro" id="IPR017932">
    <property type="entry name" value="GATase_2_dom"/>
</dbReference>
<dbReference type="GO" id="GO:0097367">
    <property type="term" value="F:carbohydrate derivative binding"/>
    <property type="evidence" value="ECO:0007669"/>
    <property type="project" value="InterPro"/>
</dbReference>
<feature type="domain" description="Glutamine amidotransferase type-2" evidence="8">
    <location>
        <begin position="17"/>
        <end position="240"/>
    </location>
</feature>
<feature type="domain" description="SIS" evidence="9">
    <location>
        <begin position="471"/>
        <end position="611"/>
    </location>
</feature>
<dbReference type="CDD" id="cd05008">
    <property type="entry name" value="SIS_GlmS_GlmD_1"/>
    <property type="match status" value="1"/>
</dbReference>
<dbReference type="Pfam" id="PF01380">
    <property type="entry name" value="SIS"/>
    <property type="match status" value="2"/>
</dbReference>
<dbReference type="VEuPathDB" id="AmoebaDB:EHI_029560"/>
<dbReference type="PANTHER" id="PTHR10937:SF0">
    <property type="entry name" value="GLUTAMINE--FRUCTOSE-6-PHOSPHATE TRANSAMINASE (ISOMERIZING)"/>
    <property type="match status" value="1"/>
</dbReference>
<dbReference type="VEuPathDB" id="AmoebaDB:KM1_193390"/>
<keyword evidence="4 10" id="KW-0032">Aminotransferase</keyword>
<dbReference type="EMBL" id="BDEQ01000001">
    <property type="protein sequence ID" value="GAT97641.1"/>
    <property type="molecule type" value="Genomic_DNA"/>
</dbReference>
<dbReference type="InterPro" id="IPR005855">
    <property type="entry name" value="GFAT"/>
</dbReference>
<dbReference type="Proteomes" id="UP000078387">
    <property type="component" value="Unassembled WGS sequence"/>
</dbReference>
<keyword evidence="6" id="KW-0677">Repeat</keyword>
<dbReference type="InterPro" id="IPR035466">
    <property type="entry name" value="GlmS/AgaS_SIS"/>
</dbReference>
<dbReference type="EC" id="2.6.1.16" evidence="2"/>
<dbReference type="InterPro" id="IPR047084">
    <property type="entry name" value="GFAT_N"/>
</dbReference>
<feature type="domain" description="SIS" evidence="9">
    <location>
        <begin position="302"/>
        <end position="440"/>
    </location>
</feature>
<reference evidence="10 11" key="1">
    <citation type="submission" date="2016-05" db="EMBL/GenBank/DDBJ databases">
        <title>First whole genome sequencing of Entamoeba histolytica HM1:IMSS-clone-6.</title>
        <authorList>
            <person name="Mukherjee Avik.K."/>
            <person name="Izumyama S."/>
            <person name="Nakada-Tsukui K."/>
            <person name="Nozaki T."/>
        </authorList>
    </citation>
    <scope>NUCLEOTIDE SEQUENCE [LARGE SCALE GENOMIC DNA]</scope>
    <source>
        <strain evidence="10 11">HM1:IMSS clone 6</strain>
    </source>
</reference>
<organism evidence="10 11">
    <name type="scientific">Entamoeba histolytica</name>
    <dbReference type="NCBI Taxonomy" id="5759"/>
    <lineage>
        <taxon>Eukaryota</taxon>
        <taxon>Amoebozoa</taxon>
        <taxon>Evosea</taxon>
        <taxon>Archamoebae</taxon>
        <taxon>Mastigamoebida</taxon>
        <taxon>Entamoebidae</taxon>
        <taxon>Entamoeba</taxon>
    </lineage>
</organism>
<dbReference type="InterPro" id="IPR035490">
    <property type="entry name" value="GlmS/FrlB_SIS"/>
</dbReference>
<dbReference type="CDD" id="cd05009">
    <property type="entry name" value="SIS_GlmS_GlmD_2"/>
    <property type="match status" value="1"/>
</dbReference>
<evidence type="ECO:0000256" key="6">
    <source>
        <dbReference type="ARBA" id="ARBA00022737"/>
    </source>
</evidence>
<gene>
    <name evidence="10" type="ORF">CL6EHI_029560</name>
</gene>
<dbReference type="GO" id="GO:0006002">
    <property type="term" value="P:fructose 6-phosphate metabolic process"/>
    <property type="evidence" value="ECO:0007669"/>
    <property type="project" value="TreeGrafter"/>
</dbReference>
<dbReference type="VEuPathDB" id="AmoebaDB:EHI7A_113100"/>
<comment type="catalytic activity">
    <reaction evidence="1">
        <text>D-fructose 6-phosphate + L-glutamine = D-glucosamine 6-phosphate + L-glutamate</text>
        <dbReference type="Rhea" id="RHEA:13237"/>
        <dbReference type="ChEBI" id="CHEBI:29985"/>
        <dbReference type="ChEBI" id="CHEBI:58359"/>
        <dbReference type="ChEBI" id="CHEBI:58725"/>
        <dbReference type="ChEBI" id="CHEBI:61527"/>
        <dbReference type="EC" id="2.6.1.16"/>
    </reaction>
</comment>
<evidence type="ECO:0000256" key="7">
    <source>
        <dbReference type="ARBA" id="ARBA00022962"/>
    </source>
</evidence>
<evidence type="ECO:0000256" key="5">
    <source>
        <dbReference type="ARBA" id="ARBA00022679"/>
    </source>
</evidence>
<evidence type="ECO:0000313" key="10">
    <source>
        <dbReference type="EMBL" id="GAT97641.1"/>
    </source>
</evidence>
<dbReference type="NCBIfam" id="NF001484">
    <property type="entry name" value="PRK00331.1"/>
    <property type="match status" value="1"/>
</dbReference>
<dbReference type="AlphaFoldDB" id="A0A5K1UVB5"/>
<accession>A0A5K1UVB5</accession>
<evidence type="ECO:0000256" key="1">
    <source>
        <dbReference type="ARBA" id="ARBA00001031"/>
    </source>
</evidence>
<dbReference type="VEuPathDB" id="AmoebaDB:EHI5A_149240"/>
<dbReference type="PROSITE" id="PS51464">
    <property type="entry name" value="SIS"/>
    <property type="match status" value="2"/>
</dbReference>
<dbReference type="PROSITE" id="PS51278">
    <property type="entry name" value="GATASE_TYPE_2"/>
    <property type="match status" value="1"/>
</dbReference>
<evidence type="ECO:0000259" key="8">
    <source>
        <dbReference type="PROSITE" id="PS51278"/>
    </source>
</evidence>
<keyword evidence="5 10" id="KW-0808">Transferase</keyword>
<dbReference type="VEuPathDB" id="AmoebaDB:EHI8A_122330"/>
<sequence length="621" mass="67775">MSLTYNIRPKELPKKRCGIVGYVGNDPCSKYLFEGLMILQNRGYDSAGIASINNNKQLIVTKYASEGSTSDSLKILERHLSEHQNNTIGIAHTRWATHGSKTNINAHPHCDQHNRIALVHNGVIQNYAEIKTELCEKGIKFISETDSEVIAQLIGYYLDQGESLIGSLKKCEQKMIGTWGVVIVSIAHPNCLFAMKNGSPLLIGIGDKRRFIASEPAAFARYTREFISLKDMEVAVIDASKPIDLSRVEIHPEDNIALSPAPFAHWCIKEITEQPIAASAAMNYGGRFIDSKNVKLGGLESKAEELLPIKNLIISGCGTSYYASMFGCSIMRKLKSFNTVEFIDAAELTLDCLPEEGGMLVVSQSGETKDVHRALQLAQSINMPTFSVINAVGSLIARTTMCGVYVNAGRENSVASTKSFSSQVICLCLIAVWFSQHRKCISGREQVISSLQRIPTCMGMALTCRSNLQRIAHKLIELNTTSMFILGKGLAESVAKEGALKIKEISYIHAEGYSGGALKHGPFALIEKGLPVILIILDDEHANLMKVAAEEIKARGAYLIIITDRQELACVADEIILICNAGLLTALVAVVPLQILAYELSIAKGINPDKPRNLAKAVTVD</sequence>
<dbReference type="PANTHER" id="PTHR10937">
    <property type="entry name" value="GLUCOSAMINE--FRUCTOSE-6-PHOSPHATE AMINOTRANSFERASE, ISOMERIZING"/>
    <property type="match status" value="1"/>
</dbReference>
<keyword evidence="7" id="KW-0315">Glutamine amidotransferase</keyword>
<dbReference type="FunFam" id="3.60.20.10:FF:000006">
    <property type="entry name" value="Glutamine--fructose-6-phosphate aminotransferase [isomerizing]"/>
    <property type="match status" value="1"/>
</dbReference>
<comment type="caution">
    <text evidence="10">The sequence shown here is derived from an EMBL/GenBank/DDBJ whole genome shotgun (WGS) entry which is preliminary data.</text>
</comment>
<proteinExistence type="predicted"/>
<dbReference type="InterPro" id="IPR046348">
    <property type="entry name" value="SIS_dom_sf"/>
</dbReference>
<evidence type="ECO:0000256" key="3">
    <source>
        <dbReference type="ARBA" id="ARBA00016090"/>
    </source>
</evidence>
<dbReference type="OMA" id="ASEYRYA"/>
<dbReference type="Gene3D" id="3.40.50.10490">
    <property type="entry name" value="Glucose-6-phosphate isomerase like protein, domain 1"/>
    <property type="match status" value="2"/>
</dbReference>